<evidence type="ECO:0000313" key="7">
    <source>
        <dbReference type="Proteomes" id="UP000256485"/>
    </source>
</evidence>
<sequence>MPPTFPGSSRRDFLKLAGISSAAIALSACGTPELPPTPEGSGSPTPEREVPRGNPRKIPREKTLMLAFGDGSDVGICNPYASGFNHQRGMAAMLEPLYFYSTFTGETIPWLADGDPVYADDYMSVTIKTRSDAYWSDGTPFGAKDVAFTLTMLKDEKNAAMTYSADIREWVKSAEATDEHTVTITFTKPAPRFVFDYLYFKNDLGIFLVPEHIFSKEKNQYGFLFYDPAKKWPVVTGPYQVVDWTVQRRLLDRRDDWWAVKAGLAELPGPERIIVVPFTDPTNIAQQLINDELDSSLDLRPPVIKQVVEQNPKIIAWSGREEPYGYVDWWPQSLFFNCAVKPYDDPDIRRAVNHAIDRQQLVEIGYEGAGITSELPFPDFPPLRKYLDAVKPLLERYPTNAYDLGEVERIMTSKGYTRDAENLWVDEKGARVDATIYGIVDLVNDYGAILAEQLRAAGFDASLQTPSDSYTRMADGSAKLFLFGFAGAIADPYPSLELMHSRHYSKVGEAGDISSRWRNEEFDRTVEQMASLPVDDPQELPLFLQAMEIYLRELPHTPLVQWLHRIPYNTRYWTGWPTADDPYLPGAFWFKTFALELTRLKPASG</sequence>
<dbReference type="GO" id="GO:0043190">
    <property type="term" value="C:ATP-binding cassette (ABC) transporter complex"/>
    <property type="evidence" value="ECO:0007669"/>
    <property type="project" value="InterPro"/>
</dbReference>
<dbReference type="RefSeq" id="WP_115852074.1">
    <property type="nucleotide sequence ID" value="NZ_QTUC01000001.1"/>
</dbReference>
<dbReference type="PIRSF" id="PIRSF002741">
    <property type="entry name" value="MppA"/>
    <property type="match status" value="1"/>
</dbReference>
<comment type="similarity">
    <text evidence="1">Belongs to the bacterial solute-binding protein 5 family.</text>
</comment>
<evidence type="ECO:0000259" key="5">
    <source>
        <dbReference type="Pfam" id="PF00496"/>
    </source>
</evidence>
<reference evidence="6 7" key="1">
    <citation type="submission" date="2018-08" db="EMBL/GenBank/DDBJ databases">
        <title>Sequencing the genomes of 1000 actinobacteria strains.</title>
        <authorList>
            <person name="Klenk H.-P."/>
        </authorList>
    </citation>
    <scope>NUCLEOTIDE SEQUENCE [LARGE SCALE GENOMIC DNA]</scope>
    <source>
        <strain evidence="6 7">DSM 22891</strain>
    </source>
</reference>
<feature type="domain" description="Solute-binding protein family 5" evidence="5">
    <location>
        <begin position="107"/>
        <end position="499"/>
    </location>
</feature>
<keyword evidence="7" id="KW-1185">Reference proteome</keyword>
<dbReference type="Pfam" id="PF00496">
    <property type="entry name" value="SBP_bac_5"/>
    <property type="match status" value="1"/>
</dbReference>
<gene>
    <name evidence="6" type="ORF">DFJ64_2693</name>
</gene>
<accession>A0A3D9V631</accession>
<evidence type="ECO:0000256" key="4">
    <source>
        <dbReference type="SAM" id="MobiDB-lite"/>
    </source>
</evidence>
<dbReference type="Gene3D" id="3.10.105.10">
    <property type="entry name" value="Dipeptide-binding Protein, Domain 3"/>
    <property type="match status" value="1"/>
</dbReference>
<dbReference type="Gene3D" id="3.90.76.10">
    <property type="entry name" value="Dipeptide-binding Protein, Domain 1"/>
    <property type="match status" value="1"/>
</dbReference>
<dbReference type="InterPro" id="IPR030678">
    <property type="entry name" value="Peptide/Ni-bd"/>
</dbReference>
<dbReference type="PROSITE" id="PS51318">
    <property type="entry name" value="TAT"/>
    <property type="match status" value="1"/>
</dbReference>
<dbReference type="AlphaFoldDB" id="A0A3D9V631"/>
<dbReference type="GO" id="GO:0015833">
    <property type="term" value="P:peptide transport"/>
    <property type="evidence" value="ECO:0007669"/>
    <property type="project" value="TreeGrafter"/>
</dbReference>
<evidence type="ECO:0000256" key="3">
    <source>
        <dbReference type="ARBA" id="ARBA00022729"/>
    </source>
</evidence>
<dbReference type="GO" id="GO:1904680">
    <property type="term" value="F:peptide transmembrane transporter activity"/>
    <property type="evidence" value="ECO:0007669"/>
    <property type="project" value="TreeGrafter"/>
</dbReference>
<keyword evidence="3" id="KW-0732">Signal</keyword>
<protein>
    <submittedName>
        <fullName evidence="6">Peptide/nickel transport system substrate-binding protein</fullName>
    </submittedName>
</protein>
<evidence type="ECO:0000256" key="2">
    <source>
        <dbReference type="ARBA" id="ARBA00022448"/>
    </source>
</evidence>
<proteinExistence type="inferred from homology"/>
<dbReference type="Proteomes" id="UP000256485">
    <property type="component" value="Unassembled WGS sequence"/>
</dbReference>
<dbReference type="Gene3D" id="3.40.190.10">
    <property type="entry name" value="Periplasmic binding protein-like II"/>
    <property type="match status" value="1"/>
</dbReference>
<comment type="caution">
    <text evidence="6">The sequence shown here is derived from an EMBL/GenBank/DDBJ whole genome shotgun (WGS) entry which is preliminary data.</text>
</comment>
<dbReference type="InterPro" id="IPR006311">
    <property type="entry name" value="TAT_signal"/>
</dbReference>
<dbReference type="PANTHER" id="PTHR30290">
    <property type="entry name" value="PERIPLASMIC BINDING COMPONENT OF ABC TRANSPORTER"/>
    <property type="match status" value="1"/>
</dbReference>
<keyword evidence="2" id="KW-0813">Transport</keyword>
<dbReference type="GO" id="GO:0042597">
    <property type="term" value="C:periplasmic space"/>
    <property type="evidence" value="ECO:0007669"/>
    <property type="project" value="UniProtKB-ARBA"/>
</dbReference>
<dbReference type="OrthoDB" id="3713816at2"/>
<organism evidence="6 7">
    <name type="scientific">Thermasporomyces composti</name>
    <dbReference type="NCBI Taxonomy" id="696763"/>
    <lineage>
        <taxon>Bacteria</taxon>
        <taxon>Bacillati</taxon>
        <taxon>Actinomycetota</taxon>
        <taxon>Actinomycetes</taxon>
        <taxon>Propionibacteriales</taxon>
        <taxon>Nocardioidaceae</taxon>
        <taxon>Thermasporomyces</taxon>
    </lineage>
</organism>
<dbReference type="SUPFAM" id="SSF53850">
    <property type="entry name" value="Periplasmic binding protein-like II"/>
    <property type="match status" value="1"/>
</dbReference>
<name>A0A3D9V631_THECX</name>
<dbReference type="EMBL" id="QTUC01000001">
    <property type="protein sequence ID" value="REF37252.1"/>
    <property type="molecule type" value="Genomic_DNA"/>
</dbReference>
<evidence type="ECO:0000256" key="1">
    <source>
        <dbReference type="ARBA" id="ARBA00005695"/>
    </source>
</evidence>
<dbReference type="PANTHER" id="PTHR30290:SF9">
    <property type="entry name" value="OLIGOPEPTIDE-BINDING PROTEIN APPA"/>
    <property type="match status" value="1"/>
</dbReference>
<dbReference type="CDD" id="cd08509">
    <property type="entry name" value="PBP2_TmCBP_oligosaccharides_like"/>
    <property type="match status" value="1"/>
</dbReference>
<dbReference type="InterPro" id="IPR039424">
    <property type="entry name" value="SBP_5"/>
</dbReference>
<dbReference type="NCBIfam" id="TIGR01409">
    <property type="entry name" value="TAT_signal_seq"/>
    <property type="match status" value="1"/>
</dbReference>
<evidence type="ECO:0000313" key="6">
    <source>
        <dbReference type="EMBL" id="REF37252.1"/>
    </source>
</evidence>
<dbReference type="InterPro" id="IPR019546">
    <property type="entry name" value="TAT_signal_bac_arc"/>
</dbReference>
<feature type="region of interest" description="Disordered" evidence="4">
    <location>
        <begin position="29"/>
        <end position="58"/>
    </location>
</feature>
<dbReference type="InterPro" id="IPR000914">
    <property type="entry name" value="SBP_5_dom"/>
</dbReference>